<dbReference type="AlphaFoldDB" id="A0AA38MPZ7"/>
<evidence type="ECO:0000313" key="3">
    <source>
        <dbReference type="Proteomes" id="UP001168821"/>
    </source>
</evidence>
<organism evidence="2 3">
    <name type="scientific">Zophobas morio</name>
    <dbReference type="NCBI Taxonomy" id="2755281"/>
    <lineage>
        <taxon>Eukaryota</taxon>
        <taxon>Metazoa</taxon>
        <taxon>Ecdysozoa</taxon>
        <taxon>Arthropoda</taxon>
        <taxon>Hexapoda</taxon>
        <taxon>Insecta</taxon>
        <taxon>Pterygota</taxon>
        <taxon>Neoptera</taxon>
        <taxon>Endopterygota</taxon>
        <taxon>Coleoptera</taxon>
        <taxon>Polyphaga</taxon>
        <taxon>Cucujiformia</taxon>
        <taxon>Tenebrionidae</taxon>
        <taxon>Zophobas</taxon>
    </lineage>
</organism>
<name>A0AA38MPZ7_9CUCU</name>
<evidence type="ECO:0000256" key="1">
    <source>
        <dbReference type="SAM" id="SignalP"/>
    </source>
</evidence>
<accession>A0AA38MPZ7</accession>
<protein>
    <submittedName>
        <fullName evidence="2">Uncharacterized protein</fullName>
    </submittedName>
</protein>
<gene>
    <name evidence="2" type="ORF">Zmor_007984</name>
</gene>
<feature type="chain" id="PRO_5041384429" evidence="1">
    <location>
        <begin position="23"/>
        <end position="110"/>
    </location>
</feature>
<keyword evidence="1" id="KW-0732">Signal</keyword>
<dbReference type="Proteomes" id="UP001168821">
    <property type="component" value="Unassembled WGS sequence"/>
</dbReference>
<dbReference type="EMBL" id="JALNTZ010000002">
    <property type="protein sequence ID" value="KAJ3663757.1"/>
    <property type="molecule type" value="Genomic_DNA"/>
</dbReference>
<proteinExistence type="predicted"/>
<reference evidence="2" key="1">
    <citation type="journal article" date="2023" name="G3 (Bethesda)">
        <title>Whole genome assemblies of Zophobas morio and Tenebrio molitor.</title>
        <authorList>
            <person name="Kaur S."/>
            <person name="Stinson S.A."/>
            <person name="diCenzo G.C."/>
        </authorList>
    </citation>
    <scope>NUCLEOTIDE SEQUENCE</scope>
    <source>
        <strain evidence="2">QUZm001</strain>
    </source>
</reference>
<feature type="signal peptide" evidence="1">
    <location>
        <begin position="1"/>
        <end position="22"/>
    </location>
</feature>
<keyword evidence="3" id="KW-1185">Reference proteome</keyword>
<evidence type="ECO:0000313" key="2">
    <source>
        <dbReference type="EMBL" id="KAJ3663757.1"/>
    </source>
</evidence>
<comment type="caution">
    <text evidence="2">The sequence shown here is derived from an EMBL/GenBank/DDBJ whole genome shotgun (WGS) entry which is preliminary data.</text>
</comment>
<sequence length="110" mass="11815">MKFVLVFLAAIFAYNNVLNVQGQGGTRKVCHGHTCPNTTVLCVQLLNTTSDNLHLLTEVECVDSNLTVLEKFNSSSNNNFPVLSFEGFSISPARVVPAVSNGSSTTNNPV</sequence>